<protein>
    <submittedName>
        <fullName evidence="1">Uncharacterized protein</fullName>
    </submittedName>
</protein>
<comment type="caution">
    <text evidence="1">The sequence shown here is derived from an EMBL/GenBank/DDBJ whole genome shotgun (WGS) entry which is preliminary data.</text>
</comment>
<evidence type="ECO:0000313" key="2">
    <source>
        <dbReference type="Proteomes" id="UP001151287"/>
    </source>
</evidence>
<reference evidence="1" key="1">
    <citation type="journal article" date="2022" name="Cell">
        <title>Repeat-based holocentromeres influence genome architecture and karyotype evolution.</title>
        <authorList>
            <person name="Hofstatter P.G."/>
            <person name="Thangavel G."/>
            <person name="Lux T."/>
            <person name="Neumann P."/>
            <person name="Vondrak T."/>
            <person name="Novak P."/>
            <person name="Zhang M."/>
            <person name="Costa L."/>
            <person name="Castellani M."/>
            <person name="Scott A."/>
            <person name="Toegelov H."/>
            <person name="Fuchs J."/>
            <person name="Mata-Sucre Y."/>
            <person name="Dias Y."/>
            <person name="Vanzela A.L.L."/>
            <person name="Huettel B."/>
            <person name="Almeida C.C.S."/>
            <person name="Simkova H."/>
            <person name="Souza G."/>
            <person name="Pedrosa-Harand A."/>
            <person name="Macas J."/>
            <person name="Mayer K.F.X."/>
            <person name="Houben A."/>
            <person name="Marques A."/>
        </authorList>
    </citation>
    <scope>NUCLEOTIDE SEQUENCE</scope>
    <source>
        <strain evidence="1">RhyBre1mFocal</strain>
    </source>
</reference>
<proteinExistence type="predicted"/>
<sequence>MTRERVITVEYLHPTMTHELLHKFPDSSAFDFDYSQSSIWSPLLPRGTLRSIRSLKSISSRKLLKGMIRKQKCSCFPTRKLDFSFNPTPQRGWRRVLKAAAKRFKLQGKSPFQRIKLPE</sequence>
<dbReference type="PANTHER" id="PTHR34287">
    <property type="entry name" value="OS06G0551500 PROTEIN-RELATED"/>
    <property type="match status" value="1"/>
</dbReference>
<dbReference type="OrthoDB" id="1678883at2759"/>
<dbReference type="EMBL" id="JAMQYH010000004">
    <property type="protein sequence ID" value="KAJ1691931.1"/>
    <property type="molecule type" value="Genomic_DNA"/>
</dbReference>
<dbReference type="AlphaFoldDB" id="A0A9Q0HMQ4"/>
<dbReference type="Proteomes" id="UP001151287">
    <property type="component" value="Unassembled WGS sequence"/>
</dbReference>
<dbReference type="PANTHER" id="PTHR34287:SF4">
    <property type="entry name" value="OS04G0504200 PROTEIN"/>
    <property type="match status" value="1"/>
</dbReference>
<evidence type="ECO:0000313" key="1">
    <source>
        <dbReference type="EMBL" id="KAJ1691931.1"/>
    </source>
</evidence>
<gene>
    <name evidence="1" type="ORF">LUZ63_016086</name>
</gene>
<name>A0A9Q0HMQ4_9POAL</name>
<keyword evidence="2" id="KW-1185">Reference proteome</keyword>
<accession>A0A9Q0HMQ4</accession>
<organism evidence="1 2">
    <name type="scientific">Rhynchospora breviuscula</name>
    <dbReference type="NCBI Taxonomy" id="2022672"/>
    <lineage>
        <taxon>Eukaryota</taxon>
        <taxon>Viridiplantae</taxon>
        <taxon>Streptophyta</taxon>
        <taxon>Embryophyta</taxon>
        <taxon>Tracheophyta</taxon>
        <taxon>Spermatophyta</taxon>
        <taxon>Magnoliopsida</taxon>
        <taxon>Liliopsida</taxon>
        <taxon>Poales</taxon>
        <taxon>Cyperaceae</taxon>
        <taxon>Cyperoideae</taxon>
        <taxon>Rhynchosporeae</taxon>
        <taxon>Rhynchospora</taxon>
    </lineage>
</organism>